<accession>A0A7R9WU76</accession>
<name>A0A7R9WU76_9STRA</name>
<dbReference type="EMBL" id="HBEF01012422">
    <property type="protein sequence ID" value="CAD8335718.1"/>
    <property type="molecule type" value="Transcribed_RNA"/>
</dbReference>
<dbReference type="AlphaFoldDB" id="A0A7R9WU76"/>
<organism evidence="1">
    <name type="scientific">Craspedostauros australis</name>
    <dbReference type="NCBI Taxonomy" id="1486917"/>
    <lineage>
        <taxon>Eukaryota</taxon>
        <taxon>Sar</taxon>
        <taxon>Stramenopiles</taxon>
        <taxon>Ochrophyta</taxon>
        <taxon>Bacillariophyta</taxon>
        <taxon>Bacillariophyceae</taxon>
        <taxon>Bacillariophycidae</taxon>
        <taxon>Naviculales</taxon>
        <taxon>Naviculaceae</taxon>
        <taxon>Craspedostauros</taxon>
    </lineage>
</organism>
<evidence type="ECO:0000313" key="1">
    <source>
        <dbReference type="EMBL" id="CAD8335718.1"/>
    </source>
</evidence>
<sequence>MVSRMRGHGQRVLLYTIESRETNEVCAAPAAFFSRWINLKRSISEPTSDHPCNIFSSSWSTDVQCSAPSLTCIMMPPMWSIERVGHDQIGCDHTNSTHSLGQPLPHKRMFQTDALSGCCLRC</sequence>
<protein>
    <submittedName>
        <fullName evidence="1">Uncharacterized protein</fullName>
    </submittedName>
</protein>
<gene>
    <name evidence="1" type="ORF">CAUS1442_LOCUS7823</name>
</gene>
<reference evidence="1" key="1">
    <citation type="submission" date="2021-01" db="EMBL/GenBank/DDBJ databases">
        <authorList>
            <person name="Corre E."/>
            <person name="Pelletier E."/>
            <person name="Niang G."/>
            <person name="Scheremetjew M."/>
            <person name="Finn R."/>
            <person name="Kale V."/>
            <person name="Holt S."/>
            <person name="Cochrane G."/>
            <person name="Meng A."/>
            <person name="Brown T."/>
            <person name="Cohen L."/>
        </authorList>
    </citation>
    <scope>NUCLEOTIDE SEQUENCE</scope>
    <source>
        <strain evidence="1">CCMP3328</strain>
    </source>
</reference>
<proteinExistence type="predicted"/>